<evidence type="ECO:0000259" key="14">
    <source>
        <dbReference type="Pfam" id="PF01931"/>
    </source>
</evidence>
<evidence type="ECO:0000256" key="4">
    <source>
        <dbReference type="ARBA" id="ARBA00022729"/>
    </source>
</evidence>
<comment type="catalytic activity">
    <reaction evidence="11">
        <text>ITP + H2O = IDP + phosphate + H(+)</text>
        <dbReference type="Rhea" id="RHEA:28330"/>
        <dbReference type="ChEBI" id="CHEBI:15377"/>
        <dbReference type="ChEBI" id="CHEBI:15378"/>
        <dbReference type="ChEBI" id="CHEBI:43474"/>
        <dbReference type="ChEBI" id="CHEBI:58280"/>
        <dbReference type="ChEBI" id="CHEBI:61402"/>
        <dbReference type="EC" id="3.6.1.73"/>
    </reaction>
</comment>
<evidence type="ECO:0000256" key="13">
    <source>
        <dbReference type="SAM" id="MobiDB-lite"/>
    </source>
</evidence>
<evidence type="ECO:0000256" key="6">
    <source>
        <dbReference type="ARBA" id="ARBA00022801"/>
    </source>
</evidence>
<evidence type="ECO:0000256" key="3">
    <source>
        <dbReference type="ARBA" id="ARBA00022723"/>
    </source>
</evidence>
<dbReference type="Pfam" id="PF13205">
    <property type="entry name" value="Big_5"/>
    <property type="match status" value="1"/>
</dbReference>
<feature type="region of interest" description="Disordered" evidence="13">
    <location>
        <begin position="877"/>
        <end position="906"/>
    </location>
</feature>
<dbReference type="GO" id="GO:0046872">
    <property type="term" value="F:metal ion binding"/>
    <property type="evidence" value="ECO:0007669"/>
    <property type="project" value="UniProtKB-KW"/>
</dbReference>
<gene>
    <name evidence="16" type="ORF">PGLA2088_LOCUS22498</name>
</gene>
<dbReference type="InterPro" id="IPR032812">
    <property type="entry name" value="SbsA_Ig"/>
</dbReference>
<dbReference type="GO" id="GO:0000166">
    <property type="term" value="F:nucleotide binding"/>
    <property type="evidence" value="ECO:0007669"/>
    <property type="project" value="UniProtKB-KW"/>
</dbReference>
<reference evidence="16" key="1">
    <citation type="submission" date="2021-02" db="EMBL/GenBank/DDBJ databases">
        <authorList>
            <person name="Dougan E. K."/>
            <person name="Rhodes N."/>
            <person name="Thang M."/>
            <person name="Chan C."/>
        </authorList>
    </citation>
    <scope>NUCLEOTIDE SEQUENCE</scope>
</reference>
<dbReference type="InterPro" id="IPR050299">
    <property type="entry name" value="YjjX_NTPase"/>
</dbReference>
<dbReference type="PANTHER" id="PTHR34699">
    <property type="match status" value="1"/>
</dbReference>
<dbReference type="InterPro" id="IPR026533">
    <property type="entry name" value="NTPase/PRRC1"/>
</dbReference>
<dbReference type="GO" id="GO:0009117">
    <property type="term" value="P:nucleotide metabolic process"/>
    <property type="evidence" value="ECO:0007669"/>
    <property type="project" value="UniProtKB-KW"/>
</dbReference>
<feature type="domain" description="Non-canonical purine NTP phosphatase/PRRC1" evidence="14">
    <location>
        <begin position="5"/>
        <end position="156"/>
    </location>
</feature>
<dbReference type="GO" id="GO:0103023">
    <property type="term" value="F:ITPase activity"/>
    <property type="evidence" value="ECO:0007669"/>
    <property type="project" value="UniProtKB-EC"/>
</dbReference>
<feature type="region of interest" description="Disordered" evidence="13">
    <location>
        <begin position="2393"/>
        <end position="2417"/>
    </location>
</feature>
<evidence type="ECO:0000256" key="10">
    <source>
        <dbReference type="ARBA" id="ARBA00038901"/>
    </source>
</evidence>
<name>A0A813JS11_POLGL</name>
<dbReference type="EMBL" id="CAJNNW010025971">
    <property type="protein sequence ID" value="CAE8681581.1"/>
    <property type="molecule type" value="Genomic_DNA"/>
</dbReference>
<evidence type="ECO:0000256" key="12">
    <source>
        <dbReference type="ARBA" id="ARBA00048781"/>
    </source>
</evidence>
<sequence>MIAVGTTNPAKIAAVQQAIATYAKLAGFVVQGAKVESGVSDQPMTLEETTQGARNRARAAQAMMEGASMGVGMESGLFRTEGKLYDLCACAIYDGENFHVGYSCAWELPEGVRRRVDEENMNLTDAFNAEGICDDPNIGDKGGVIGVLTGDRVHRSGEVLYVLRAYVSDEAGCARIEFHDCAERSLLKGDGLAGSCAPDRSQLSAAFVRSAGMSAAADSRDVLTLNASSLLLLNHHLSKSLAWRPCSCPSSSPLRCNQTVHVAVARHRKDALDQVPEEFAHAACQIQVISPLNVLVALRGPPLATDEDMELSLFGRLHMKGLSPLSPVRAKATIRARFGSIQAAGTDGLLRSGSQTFLQIEAQTIIGLLDLFELRTVSFVPKQDYHGIDELFFDVEAVLPDERKKPDWDRLEPLPIMVQNFSFEVEVRPQADEPIVEVNHVSETEAVANSAHAVNVSFTHPDLDESDFARVHIDAPFGTLEFPELEAEMDDFEAGVNEFFADHEFDRPVEAEALADVTAREGIWPSINTYPRPSGAGYTLAGTVKSLRRVLSSVDFRPPPDSPNIAGITAELQRVPTSVEREDSQPPGTFDKAAIVAEAVLAVPVLPIMKPEHSCFLRGPAAIFIMPGEPAKNLGLTAVLESSDSEAVTEELANAEFEFRVSVSKGNLSLDVMNIPTGRTCPPYYPELGGCGKDESDAWLVYSKVSEASAALGKLIYSPPFGFTGQDVLRVSASCAAGALEAVATQLPALAAEPEVEEVGLDEESDGEGFQICYVRQKILDALKEKLKKGEEIDKASVEQLTAAEEVDLEEMMVPVDASGLGDDGDLEALLEKLGPKAVAEAFIKAEADFQTNKAEMDDDMLPKPMTAQEWIALAEQDDDEEGMEGEEEEDDDLDDEVDLDEGEEDGDARFTAVVYPRCCEGYKVAVRPQLGLSPVAVPPCALTDNEYGLIPLVAQVRATSSMGTLGLWPVPGLYFDHALDTPPMHNASSQVVVSGPGVVIQRALASKLFLLHVDGRTTDTVGTVVIEVVDARSGLIASSSCPIEVQAQLSMEALPKLTLELSAVNASFRIGGRLRARDDEGNALGFEVALPAMSITSEAPESPCLLHFDLPIGQLLAPRALPADGLPIQWWTLPNASAPAPVASYRLFAKDVTDATQVLQHLRYRVAESDLTKVQLRVPLTVTAYALPGATMEDIDKGILRDQRIIYLELLAEPSIPVVTIEGRELEAPRAKPVSLSLLGLSLTYPRPLEMRLSCGACVFQDDALQWTGVHQFSGSVSALQAHFAGLQIMVSSASVDLDLLNIRIYDPVTLHEGWGVDYDKELTDPSKGNLVVDLSVRIPVTTSSLARGPPVLSILSQGITVNAGVSIALVGAAALRSADPSDPIGLRAVEGLLEAHVSCGQGTLVVDAALVVGAGSRYLADASGSARAAAMAAEAAEAVVAVAGKPLQSWADPAGASLKYADTSRPYDGLDPNSSYFGSPGLDGPGKVLRSGRKLLLRGSAIDLSRALATLVYNPDEGAGGWDSVVITLVQERGEIPIYILRRLGELVIVSPPLLSMQVGEVLRPNISLRAGPLVRPDDGLELGLSCGHCELALWSFAGQVESMGKSLAFTAKLLDVPRLLSSVTYTPHEGFLGMDRVTVKVVGNVLHANGRQAPSTEASMAVLVRTGKRLLAPASLTMPENAAVQEDQTLKPNIMIEDLQSIAPSGLVMAAAVADVASDPRHCIRVRASEAFVQEMESPSPCDLFTIVDGVSSPPGSSDCTNCTMRPSAMPEQCLTWETGQVALVLGRVNGWAMAACREPGHPGFAAQTFMSSAGPEPGTRRFCVSKASPSTLEGCVDSMGMTVLSQIYRGLPTMFYASETGSACSGQINLISGIPLGYATNATDNASGNAIGNSTRQFIGAATRCAGTQRCEYHLDLSLIRNPALECDRELYVNFTCPNLVAYEARVRIPSWQTHPTTLILQCPVTLLPSRAPANLRGSVPTGSFQLKGFRNMKHLRSLSDCRLGNGTESAGPPILWPYYSQPAVGSKAVPLLPMIYLAFNKNVFVGHGKAYVREVQSLYRRFNAKRQSAGAHDDFDRLHEFPFSLKTFGNIASFQMITPLAPLTSYELVLERDALEDAYGVAFPGLSEGAHTFTTDLGPLLPAGWRVLAEQGMSAAADPTLVGTAGWTIAELDIFEGYGCEGARLRGTPASSAGSSEADLAFDEQLATAWVSAADEVGSRLAPLNNSRGAWLGVFVEAAAILERATELSAAAASPRSRRFSLRIRPGSDGSPPPAFSVQFFIGGTLGQWYVLQTLPYLDDRCLDLPDDLDSAMLRAPDMLLPTLDKVVLPTGEASAMVFLEFSEHIQIGNGEVRLVSTSMECANVTNLTACTTSFRVQAGRYHACAGPPPPTDRAAPGVGNGSNSSGDDDGRVDVISIGRSEWPGKPPSGCISLVAFDYRVFIELSAVLEPGMGYYLEVDPGIVRDRADNLFEGILGPNVTSFEAVAALTDKTAPVLLQAVPWNEELEVTSNTTMTLAFSEDVVLGAGFVVLTPEVGKAVTYDIHGSEVNLIEGRFLAVTPLQGLPSGLITVTMSPSAIYDLEQNAFRGIQAGELVFAVLQPPPPVETSHGGGGGFESSLETLTLDTEVGQLSSFCVTGPPFALAEFAKELTYRPAPNFFGHEPMRVMVTDPDDASIVHAVAQTWIHVEAADDSPRVSANQTRFIVQTGSAIALSGIEIYDADVQDGKIPRRHAFCDASVGEMLGADTAVPGEATEFLLRETAK</sequence>
<comment type="cofactor">
    <cofactor evidence="2">
        <name>Mg(2+)</name>
        <dbReference type="ChEBI" id="CHEBI:18420"/>
    </cofactor>
</comment>
<dbReference type="Pfam" id="PF01931">
    <property type="entry name" value="NTPase_I-T"/>
    <property type="match status" value="1"/>
</dbReference>
<evidence type="ECO:0000313" key="16">
    <source>
        <dbReference type="EMBL" id="CAE8681581.1"/>
    </source>
</evidence>
<dbReference type="SUPFAM" id="SSF52972">
    <property type="entry name" value="ITPase-like"/>
    <property type="match status" value="1"/>
</dbReference>
<evidence type="ECO:0000256" key="1">
    <source>
        <dbReference type="ARBA" id="ARBA00001936"/>
    </source>
</evidence>
<dbReference type="GO" id="GO:0006772">
    <property type="term" value="P:thiamine metabolic process"/>
    <property type="evidence" value="ECO:0007669"/>
    <property type="project" value="TreeGrafter"/>
</dbReference>
<dbReference type="Gene3D" id="3.90.950.10">
    <property type="match status" value="1"/>
</dbReference>
<keyword evidence="9" id="KW-0464">Manganese</keyword>
<evidence type="ECO:0000256" key="11">
    <source>
        <dbReference type="ARBA" id="ARBA00048174"/>
    </source>
</evidence>
<evidence type="ECO:0000256" key="8">
    <source>
        <dbReference type="ARBA" id="ARBA00023080"/>
    </source>
</evidence>
<comment type="cofactor">
    <cofactor evidence="1">
        <name>Mn(2+)</name>
        <dbReference type="ChEBI" id="CHEBI:29035"/>
    </cofactor>
</comment>
<evidence type="ECO:0000313" key="17">
    <source>
        <dbReference type="Proteomes" id="UP000626109"/>
    </source>
</evidence>
<evidence type="ECO:0000256" key="9">
    <source>
        <dbReference type="ARBA" id="ARBA00023211"/>
    </source>
</evidence>
<dbReference type="EC" id="3.6.1.73" evidence="10"/>
<dbReference type="PANTHER" id="PTHR34699:SF2">
    <property type="entry name" value="NON-CANONICAL PURINE NTP PHOSPHATASE_PRRC1 DOMAIN-CONTAINING PROTEIN"/>
    <property type="match status" value="1"/>
</dbReference>
<keyword evidence="7" id="KW-0460">Magnesium</keyword>
<protein>
    <recommendedName>
        <fullName evidence="10">inosine/xanthosine triphosphatase</fullName>
        <ecNumber evidence="10">3.6.1.73</ecNumber>
    </recommendedName>
</protein>
<evidence type="ECO:0000256" key="2">
    <source>
        <dbReference type="ARBA" id="ARBA00001946"/>
    </source>
</evidence>
<keyword evidence="3" id="KW-0479">Metal-binding</keyword>
<proteinExistence type="predicted"/>
<evidence type="ECO:0000259" key="15">
    <source>
        <dbReference type="Pfam" id="PF13205"/>
    </source>
</evidence>
<keyword evidence="6" id="KW-0378">Hydrolase</keyword>
<keyword evidence="5" id="KW-0547">Nucleotide-binding</keyword>
<organism evidence="16 17">
    <name type="scientific">Polarella glacialis</name>
    <name type="common">Dinoflagellate</name>
    <dbReference type="NCBI Taxonomy" id="89957"/>
    <lineage>
        <taxon>Eukaryota</taxon>
        <taxon>Sar</taxon>
        <taxon>Alveolata</taxon>
        <taxon>Dinophyceae</taxon>
        <taxon>Suessiales</taxon>
        <taxon>Suessiaceae</taxon>
        <taxon>Polarella</taxon>
    </lineage>
</organism>
<keyword evidence="8" id="KW-0546">Nucleotide metabolism</keyword>
<evidence type="ECO:0000256" key="5">
    <source>
        <dbReference type="ARBA" id="ARBA00022741"/>
    </source>
</evidence>
<feature type="domain" description="SbsA Ig-like" evidence="15">
    <location>
        <begin position="2496"/>
        <end position="2593"/>
    </location>
</feature>
<accession>A0A813JS11</accession>
<comment type="caution">
    <text evidence="16">The sequence shown here is derived from an EMBL/GenBank/DDBJ whole genome shotgun (WGS) entry which is preliminary data.</text>
</comment>
<dbReference type="Proteomes" id="UP000626109">
    <property type="component" value="Unassembled WGS sequence"/>
</dbReference>
<keyword evidence="4" id="KW-0732">Signal</keyword>
<comment type="catalytic activity">
    <reaction evidence="12">
        <text>XTP + H2O = XDP + phosphate + H(+)</text>
        <dbReference type="Rhea" id="RHEA:28406"/>
        <dbReference type="ChEBI" id="CHEBI:15377"/>
        <dbReference type="ChEBI" id="CHEBI:15378"/>
        <dbReference type="ChEBI" id="CHEBI:43474"/>
        <dbReference type="ChEBI" id="CHEBI:59884"/>
        <dbReference type="ChEBI" id="CHEBI:61314"/>
        <dbReference type="EC" id="3.6.1.73"/>
    </reaction>
</comment>
<dbReference type="InterPro" id="IPR029001">
    <property type="entry name" value="ITPase-like_fam"/>
</dbReference>
<evidence type="ECO:0000256" key="7">
    <source>
        <dbReference type="ARBA" id="ARBA00022842"/>
    </source>
</evidence>